<organism evidence="3 4">
    <name type="scientific">Patellaria atrata CBS 101060</name>
    <dbReference type="NCBI Taxonomy" id="1346257"/>
    <lineage>
        <taxon>Eukaryota</taxon>
        <taxon>Fungi</taxon>
        <taxon>Dikarya</taxon>
        <taxon>Ascomycota</taxon>
        <taxon>Pezizomycotina</taxon>
        <taxon>Dothideomycetes</taxon>
        <taxon>Dothideomycetes incertae sedis</taxon>
        <taxon>Patellariales</taxon>
        <taxon>Patellariaceae</taxon>
        <taxon>Patellaria</taxon>
    </lineage>
</organism>
<dbReference type="InterPro" id="IPR050302">
    <property type="entry name" value="Rab_GAP_TBC_domain"/>
</dbReference>
<dbReference type="Gene3D" id="1.10.8.270">
    <property type="entry name" value="putative rabgap domain of human tbc1 domain family member 14 like domains"/>
    <property type="match status" value="1"/>
</dbReference>
<dbReference type="EMBL" id="MU006090">
    <property type="protein sequence ID" value="KAF2842201.1"/>
    <property type="molecule type" value="Genomic_DNA"/>
</dbReference>
<reference evidence="3" key="1">
    <citation type="journal article" date="2020" name="Stud. Mycol.">
        <title>101 Dothideomycetes genomes: a test case for predicting lifestyles and emergence of pathogens.</title>
        <authorList>
            <person name="Haridas S."/>
            <person name="Albert R."/>
            <person name="Binder M."/>
            <person name="Bloem J."/>
            <person name="Labutti K."/>
            <person name="Salamov A."/>
            <person name="Andreopoulos B."/>
            <person name="Baker S."/>
            <person name="Barry K."/>
            <person name="Bills G."/>
            <person name="Bluhm B."/>
            <person name="Cannon C."/>
            <person name="Castanera R."/>
            <person name="Culley D."/>
            <person name="Daum C."/>
            <person name="Ezra D."/>
            <person name="Gonzalez J."/>
            <person name="Henrissat B."/>
            <person name="Kuo A."/>
            <person name="Liang C."/>
            <person name="Lipzen A."/>
            <person name="Lutzoni F."/>
            <person name="Magnuson J."/>
            <person name="Mondo S."/>
            <person name="Nolan M."/>
            <person name="Ohm R."/>
            <person name="Pangilinan J."/>
            <person name="Park H.-J."/>
            <person name="Ramirez L."/>
            <person name="Alfaro M."/>
            <person name="Sun H."/>
            <person name="Tritt A."/>
            <person name="Yoshinaga Y."/>
            <person name="Zwiers L.-H."/>
            <person name="Turgeon B."/>
            <person name="Goodwin S."/>
            <person name="Spatafora J."/>
            <person name="Crous P."/>
            <person name="Grigoriev I."/>
        </authorList>
    </citation>
    <scope>NUCLEOTIDE SEQUENCE</scope>
    <source>
        <strain evidence="3">CBS 101060</strain>
    </source>
</reference>
<name>A0A9P4VQR8_9PEZI</name>
<dbReference type="GO" id="GO:0005096">
    <property type="term" value="F:GTPase activator activity"/>
    <property type="evidence" value="ECO:0007669"/>
    <property type="project" value="TreeGrafter"/>
</dbReference>
<evidence type="ECO:0000256" key="1">
    <source>
        <dbReference type="SAM" id="MobiDB-lite"/>
    </source>
</evidence>
<feature type="compositionally biased region" description="Low complexity" evidence="1">
    <location>
        <begin position="187"/>
        <end position="203"/>
    </location>
</feature>
<dbReference type="InterPro" id="IPR035969">
    <property type="entry name" value="Rab-GAP_TBC_sf"/>
</dbReference>
<feature type="region of interest" description="Disordered" evidence="1">
    <location>
        <begin position="431"/>
        <end position="451"/>
    </location>
</feature>
<dbReference type="SMART" id="SM00164">
    <property type="entry name" value="TBC"/>
    <property type="match status" value="1"/>
</dbReference>
<feature type="compositionally biased region" description="Basic residues" evidence="1">
    <location>
        <begin position="204"/>
        <end position="214"/>
    </location>
</feature>
<dbReference type="PANTHER" id="PTHR47219">
    <property type="entry name" value="RAB GTPASE-ACTIVATING PROTEIN 1-LIKE"/>
    <property type="match status" value="1"/>
</dbReference>
<evidence type="ECO:0000259" key="2">
    <source>
        <dbReference type="PROSITE" id="PS50086"/>
    </source>
</evidence>
<feature type="compositionally biased region" description="Low complexity" evidence="1">
    <location>
        <begin position="10"/>
        <end position="21"/>
    </location>
</feature>
<feature type="compositionally biased region" description="Polar residues" evidence="1">
    <location>
        <begin position="250"/>
        <end position="278"/>
    </location>
</feature>
<comment type="caution">
    <text evidence="3">The sequence shown here is derived from an EMBL/GenBank/DDBJ whole genome shotgun (WGS) entry which is preliminary data.</text>
</comment>
<dbReference type="Proteomes" id="UP000799429">
    <property type="component" value="Unassembled WGS sequence"/>
</dbReference>
<dbReference type="Pfam" id="PF00566">
    <property type="entry name" value="RabGAP-TBC"/>
    <property type="match status" value="1"/>
</dbReference>
<feature type="domain" description="Rab-GAP TBC" evidence="2">
    <location>
        <begin position="643"/>
        <end position="836"/>
    </location>
</feature>
<accession>A0A9P4VQR8</accession>
<feature type="region of interest" description="Disordered" evidence="1">
    <location>
        <begin position="1"/>
        <end position="37"/>
    </location>
</feature>
<sequence length="909" mass="100820">MEPNDRRRSSLLTSLQSSSPSYEISDTRKASTMRSTKSRNELVNDLFGDDDDAQSIFHEEEGAMSLRSLPGNLHLADDTHIKWMLDRRGAVTIVRQLSKDLSERDMKIVTARNVAKRREELLISMLEEQGMKTEEIEMKLSIVTGSDAQEFRNLKETTQKEFEENRPRPIGRDRYGENVAVLRNRKNTTNTNTSGGLLSALAGRGKKGQARHSRSASLASISSNPVGIPSPDAAGKRRSVSGPYDIDDNASGTASLSQSPAVVSQIAANRSQVSLSKTAKSKDLKGSKNVGHEATEGDAKDWLTQQLKNIRTGRVLGLNNTGPEADPPEVKNPGPVEMDSFVPEAELPPALRTQSSQYVAEVGRTGMAVDVFGFEFDMQRARRNIEASEAIHTRARAGERGWVTDVEQNLTIGGARAFLATDSDDRSVVSLSTSVTSDRPQSQSSSIDFPYPGDSSWDDSFITSKNSTGELLLHIPTGEPLDMRSYNYDKLHNPDGSLKVPHVNQNGPIVPTPEVSRIHSRAEFALTPSPNEPNDAESSEQPASPQSLTNDIVEEMASPPARDALVRSINNLHNRIQSEKSVEWNKFLQQIRKFQAAEATAARKRNLPEAQLSDSADILTLNLLRQKGRNDLLRKFQTLTFKGCPVMLRPKIWAECCRSLLSPTPGLYTMLVQQGRHCLASPSNTISDQIYQDARRTLRDNVFVRSEQGHQRTLDVLLAYMAYNPEIGYCQGMNLIAASIILSVPTGEDAFWIFTTIVEHILRENSFDANLSGSFADQGVLKALVQKHLPALYAHVVEELSVEIRLQTLPWFLTMFAEVLSAEALYRVWDIIICQKDGYLFLFRVAIALLKLNEPGILACPDPADVQEYLSNKMTRHAISLDALIEAAAKLCRVIRKEDVDKLRVELPH</sequence>
<feature type="region of interest" description="Disordered" evidence="1">
    <location>
        <begin position="157"/>
        <end position="299"/>
    </location>
</feature>
<feature type="region of interest" description="Disordered" evidence="1">
    <location>
        <begin position="525"/>
        <end position="547"/>
    </location>
</feature>
<feature type="compositionally biased region" description="Basic and acidic residues" evidence="1">
    <location>
        <begin position="280"/>
        <end position="299"/>
    </location>
</feature>
<proteinExistence type="predicted"/>
<dbReference type="InterPro" id="IPR000195">
    <property type="entry name" value="Rab-GAP-TBC_dom"/>
</dbReference>
<feature type="compositionally biased region" description="Basic and acidic residues" evidence="1">
    <location>
        <begin position="157"/>
        <end position="176"/>
    </location>
</feature>
<dbReference type="FunFam" id="1.10.8.270:FF:000026">
    <property type="entry name" value="TBC (Tre-2/Bub2/Cdc16) domain family"/>
    <property type="match status" value="1"/>
</dbReference>
<evidence type="ECO:0000313" key="4">
    <source>
        <dbReference type="Proteomes" id="UP000799429"/>
    </source>
</evidence>
<evidence type="ECO:0000313" key="3">
    <source>
        <dbReference type="EMBL" id="KAF2842201.1"/>
    </source>
</evidence>
<protein>
    <submittedName>
        <fullName evidence="3">TBC-domain-containing protein</fullName>
    </submittedName>
</protein>
<dbReference type="Gene3D" id="1.10.472.80">
    <property type="entry name" value="Ypt/Rab-GAP domain of gyp1p, domain 3"/>
    <property type="match status" value="1"/>
</dbReference>
<dbReference type="GO" id="GO:0031267">
    <property type="term" value="F:small GTPase binding"/>
    <property type="evidence" value="ECO:0007669"/>
    <property type="project" value="TreeGrafter"/>
</dbReference>
<dbReference type="OrthoDB" id="294251at2759"/>
<dbReference type="PANTHER" id="PTHR47219:SF20">
    <property type="entry name" value="TBC1 DOMAIN FAMILY MEMBER 2B"/>
    <property type="match status" value="1"/>
</dbReference>
<dbReference type="PROSITE" id="PS50086">
    <property type="entry name" value="TBC_RABGAP"/>
    <property type="match status" value="1"/>
</dbReference>
<gene>
    <name evidence="3" type="ORF">M501DRAFT_998453</name>
</gene>
<keyword evidence="4" id="KW-1185">Reference proteome</keyword>
<dbReference type="SUPFAM" id="SSF47923">
    <property type="entry name" value="Ypt/Rab-GAP domain of gyp1p"/>
    <property type="match status" value="2"/>
</dbReference>
<dbReference type="AlphaFoldDB" id="A0A9P4VQR8"/>